<accession>A0A2T3B8R1</accession>
<feature type="domain" description="2EXR" evidence="1">
    <location>
        <begin position="175"/>
        <end position="273"/>
    </location>
</feature>
<dbReference type="Pfam" id="PF20150">
    <property type="entry name" value="2EXR"/>
    <property type="match status" value="1"/>
</dbReference>
<evidence type="ECO:0000313" key="3">
    <source>
        <dbReference type="Proteomes" id="UP000241818"/>
    </source>
</evidence>
<dbReference type="Proteomes" id="UP000241818">
    <property type="component" value="Unassembled WGS sequence"/>
</dbReference>
<evidence type="ECO:0000313" key="2">
    <source>
        <dbReference type="EMBL" id="PSS23222.1"/>
    </source>
</evidence>
<dbReference type="InterPro" id="IPR045518">
    <property type="entry name" value="2EXR"/>
</dbReference>
<protein>
    <recommendedName>
        <fullName evidence="1">2EXR domain-containing protein</fullName>
    </recommendedName>
</protein>
<dbReference type="GeneID" id="36576733"/>
<organism evidence="2 3">
    <name type="scientific">Amorphotheca resinae ATCC 22711</name>
    <dbReference type="NCBI Taxonomy" id="857342"/>
    <lineage>
        <taxon>Eukaryota</taxon>
        <taxon>Fungi</taxon>
        <taxon>Dikarya</taxon>
        <taxon>Ascomycota</taxon>
        <taxon>Pezizomycotina</taxon>
        <taxon>Leotiomycetes</taxon>
        <taxon>Helotiales</taxon>
        <taxon>Amorphothecaceae</taxon>
        <taxon>Amorphotheca</taxon>
    </lineage>
</organism>
<dbReference type="AlphaFoldDB" id="A0A2T3B8R1"/>
<sequence length="442" mass="50282">MRYHAGAVRTLRRLLDILLGKARMSVYNLKATPTWRVSFLQHLLHSLSSTTTFAPLYHTGILLTLHLQLCYLAAHLSGSLTMAGSQLDSSRPSGFLVGLVQKIERSPQAPVLNSIPQMSIPEIATLLQSVMTPNWQGLDAVHLATEFKKIVQDLRMRESLVPCPDRVIVPTLNTFDPFPNLPIEIRVKILGMALPRSRILKFTTNSHIGYNFSISKSSHMDIAHIMLANKESRGIVLSRYKYIPASRLGLELPAPASAVIKSSRIFLDPKMDIPYFEISSPGLLVQIFRSRLRCKVSNRREPYLTHASNNLFDEIVQFRTFAMCARRARYLNFDGYNNRFITDFLPKMAELKQLMVVDLPCYRDGHDELSIIPCIQPETSSSAKSRNKLMKQLSAKMKENYQSSSVLPQIRLEMMQEFYEVPPAKLERLSDKILSIHMEFYA</sequence>
<reference evidence="2 3" key="1">
    <citation type="journal article" date="2018" name="New Phytol.">
        <title>Comparative genomics and transcriptomics depict ericoid mycorrhizal fungi as versatile saprotrophs and plant mutualists.</title>
        <authorList>
            <person name="Martino E."/>
            <person name="Morin E."/>
            <person name="Grelet G.A."/>
            <person name="Kuo A."/>
            <person name="Kohler A."/>
            <person name="Daghino S."/>
            <person name="Barry K.W."/>
            <person name="Cichocki N."/>
            <person name="Clum A."/>
            <person name="Dockter R.B."/>
            <person name="Hainaut M."/>
            <person name="Kuo R.C."/>
            <person name="LaButti K."/>
            <person name="Lindahl B.D."/>
            <person name="Lindquist E.A."/>
            <person name="Lipzen A."/>
            <person name="Khouja H.R."/>
            <person name="Magnuson J."/>
            <person name="Murat C."/>
            <person name="Ohm R.A."/>
            <person name="Singer S.W."/>
            <person name="Spatafora J.W."/>
            <person name="Wang M."/>
            <person name="Veneault-Fourrey C."/>
            <person name="Henrissat B."/>
            <person name="Grigoriev I.V."/>
            <person name="Martin F.M."/>
            <person name="Perotto S."/>
        </authorList>
    </citation>
    <scope>NUCLEOTIDE SEQUENCE [LARGE SCALE GENOMIC DNA]</scope>
    <source>
        <strain evidence="2 3">ATCC 22711</strain>
    </source>
</reference>
<evidence type="ECO:0000259" key="1">
    <source>
        <dbReference type="Pfam" id="PF20150"/>
    </source>
</evidence>
<dbReference type="EMBL" id="KZ679008">
    <property type="protein sequence ID" value="PSS23222.1"/>
    <property type="molecule type" value="Genomic_DNA"/>
</dbReference>
<name>A0A2T3B8R1_AMORE</name>
<gene>
    <name evidence="2" type="ORF">M430DRAFT_57032</name>
</gene>
<keyword evidence="3" id="KW-1185">Reference proteome</keyword>
<dbReference type="RefSeq" id="XP_024723268.1">
    <property type="nucleotide sequence ID" value="XM_024868652.1"/>
</dbReference>
<dbReference type="PANTHER" id="PTHR35910:SF6">
    <property type="entry name" value="2EXR DOMAIN-CONTAINING PROTEIN"/>
    <property type="match status" value="1"/>
</dbReference>
<proteinExistence type="predicted"/>
<dbReference type="InParanoid" id="A0A2T3B8R1"/>
<dbReference type="PANTHER" id="PTHR35910">
    <property type="entry name" value="2EXR DOMAIN-CONTAINING PROTEIN"/>
    <property type="match status" value="1"/>
</dbReference>